<evidence type="ECO:0000259" key="3">
    <source>
        <dbReference type="Pfam" id="PF18755"/>
    </source>
</evidence>
<keyword evidence="5" id="KW-1185">Reference proteome</keyword>
<feature type="domain" description="RAMA" evidence="3">
    <location>
        <begin position="607"/>
        <end position="694"/>
    </location>
</feature>
<dbReference type="Pfam" id="PF03235">
    <property type="entry name" value="GmrSD_N"/>
    <property type="match status" value="1"/>
</dbReference>
<evidence type="ECO:0000259" key="1">
    <source>
        <dbReference type="Pfam" id="PF03235"/>
    </source>
</evidence>
<accession>A0A852X563</accession>
<dbReference type="Pfam" id="PF18755">
    <property type="entry name" value="RAMA"/>
    <property type="match status" value="1"/>
</dbReference>
<sequence>METFKRTPLQLFNLPQHFLIPLFQRPYVWREEEQWAPLWNDIRRITELRIAEPSSNASHFLGAVVIQSHEAQSRRLTTWNVIDGQQRLTTLQTLADATCALLAEAGHLKLAGQLERLTHNDEIFVEEGDSRLKVRHLNKDRAAFDEVMSAEPPVDHADLSNAGSQIVAAHAYFSTVVEQWLGVAEGDAYAIKARELTAVLLDGLQLVSIELDASENSQEIFETLNARGTPLTAADLVRNFVFQRLEAEGGDTARAYREDWPFETKFWMKDVSVGRNFVSRSSLFLNQWLIARTGEEVSPQATFNRFKSYVELESGQSMDDLLPVIKLQAQQYESWTEAANRPGGSLNATEMAVYRMQAGGIELLRPLLIWLHEPGKNLPTETIDRIIQAAESWVVRRQLLRLSGSSLGRVVAEVIAAYSRVPSTDLPERIIGHLARLNVTTTYWPGDEELRRALATEAAYSRLPRGRLRMVLEATEDYFRAETGQPQIERKGYPIEHLLPRSWKETWPVGTPDEVEIRQAHVHVLGNLTLLTRSLNSKVSNGPWSAKRSALQDHNTITLTGRVIKRTEQEDWDEKLIDERTMALVDALSRIWPVPEGHHGKVVDPQTKAGDWVELKHLMEAGLLVTGDRLIATHRDYKGKEGVLTADGAIELDGKRYTTPSAAGRALRTRATNGWYFWAVADGRRLRDVRTEFQNSMPADEELTFDVK</sequence>
<dbReference type="InterPro" id="IPR004919">
    <property type="entry name" value="GmrSD_N"/>
</dbReference>
<dbReference type="RefSeq" id="WP_179551165.1">
    <property type="nucleotide sequence ID" value="NZ_JACCFI010000001.1"/>
</dbReference>
<feature type="domain" description="GmrSD restriction endonucleases C-terminal" evidence="2">
    <location>
        <begin position="444"/>
        <end position="586"/>
    </location>
</feature>
<dbReference type="AlphaFoldDB" id="A0A852X563"/>
<dbReference type="PANTHER" id="PTHR35149:SF1">
    <property type="entry name" value="DUF5655 DOMAIN-CONTAINING PROTEIN"/>
    <property type="match status" value="1"/>
</dbReference>
<dbReference type="EMBL" id="JACCFI010000001">
    <property type="protein sequence ID" value="NYG21171.1"/>
    <property type="molecule type" value="Genomic_DNA"/>
</dbReference>
<protein>
    <recommendedName>
        <fullName evidence="6">DUF262 domain-containing protein</fullName>
    </recommendedName>
</protein>
<name>A0A852X563_9MICO</name>
<dbReference type="Proteomes" id="UP000549066">
    <property type="component" value="Unassembled WGS sequence"/>
</dbReference>
<dbReference type="InterPro" id="IPR011089">
    <property type="entry name" value="GmrSD_C"/>
</dbReference>
<evidence type="ECO:0000313" key="4">
    <source>
        <dbReference type="EMBL" id="NYG21171.1"/>
    </source>
</evidence>
<dbReference type="Pfam" id="PF07510">
    <property type="entry name" value="GmrSD_C"/>
    <property type="match status" value="1"/>
</dbReference>
<dbReference type="PANTHER" id="PTHR35149">
    <property type="entry name" value="SLL5132 PROTEIN"/>
    <property type="match status" value="1"/>
</dbReference>
<reference evidence="4 5" key="1">
    <citation type="submission" date="2020-07" db="EMBL/GenBank/DDBJ databases">
        <title>Sequencing the genomes of 1000 actinobacteria strains.</title>
        <authorList>
            <person name="Klenk H.-P."/>
        </authorList>
    </citation>
    <scope>NUCLEOTIDE SEQUENCE [LARGE SCALE GENOMIC DNA]</scope>
    <source>
        <strain evidence="4 5">DSM 8598</strain>
    </source>
</reference>
<organism evidence="4 5">
    <name type="scientific">Agromyces hippuratus</name>
    <dbReference type="NCBI Taxonomy" id="286438"/>
    <lineage>
        <taxon>Bacteria</taxon>
        <taxon>Bacillati</taxon>
        <taxon>Actinomycetota</taxon>
        <taxon>Actinomycetes</taxon>
        <taxon>Micrococcales</taxon>
        <taxon>Microbacteriaceae</taxon>
        <taxon>Agromyces</taxon>
    </lineage>
</organism>
<feature type="domain" description="GmrSD restriction endonucleases N-terminal" evidence="1">
    <location>
        <begin position="10"/>
        <end position="242"/>
    </location>
</feature>
<evidence type="ECO:0000259" key="2">
    <source>
        <dbReference type="Pfam" id="PF07510"/>
    </source>
</evidence>
<evidence type="ECO:0000313" key="5">
    <source>
        <dbReference type="Proteomes" id="UP000549066"/>
    </source>
</evidence>
<comment type="caution">
    <text evidence="4">The sequence shown here is derived from an EMBL/GenBank/DDBJ whole genome shotgun (WGS) entry which is preliminary data.</text>
</comment>
<dbReference type="InterPro" id="IPR040843">
    <property type="entry name" value="RAMA"/>
</dbReference>
<evidence type="ECO:0008006" key="6">
    <source>
        <dbReference type="Google" id="ProtNLM"/>
    </source>
</evidence>
<gene>
    <name evidence="4" type="ORF">BJY17_001918</name>
</gene>
<proteinExistence type="predicted"/>